<dbReference type="STRING" id="1213857.A0A484FQL3"/>
<dbReference type="Proteomes" id="UP000014480">
    <property type="component" value="Unassembled WGS sequence"/>
</dbReference>
<evidence type="ECO:0000256" key="4">
    <source>
        <dbReference type="ARBA" id="ARBA00022833"/>
    </source>
</evidence>
<dbReference type="PANTHER" id="PTHR43161:SF23">
    <property type="entry name" value="(R,R)-BUTANEDIOL DEHYDROGENASE-RELATED"/>
    <property type="match status" value="1"/>
</dbReference>
<dbReference type="GO" id="GO:0034079">
    <property type="term" value="P:butanediol biosynthetic process"/>
    <property type="evidence" value="ECO:0007669"/>
    <property type="project" value="TreeGrafter"/>
</dbReference>
<dbReference type="AlphaFoldDB" id="A0A484FQL3"/>
<dbReference type="InterPro" id="IPR036291">
    <property type="entry name" value="NAD(P)-bd_dom_sf"/>
</dbReference>
<dbReference type="InterPro" id="IPR002328">
    <property type="entry name" value="ADH_Zn_CS"/>
</dbReference>
<evidence type="ECO:0000256" key="7">
    <source>
        <dbReference type="SAM" id="MobiDB-lite"/>
    </source>
</evidence>
<keyword evidence="3 6" id="KW-0479">Metal-binding</keyword>
<comment type="cofactor">
    <cofactor evidence="1 6">
        <name>Zn(2+)</name>
        <dbReference type="ChEBI" id="CHEBI:29105"/>
    </cofactor>
</comment>
<dbReference type="SMART" id="SM00829">
    <property type="entry name" value="PKS_ER"/>
    <property type="match status" value="1"/>
</dbReference>
<evidence type="ECO:0000256" key="2">
    <source>
        <dbReference type="ARBA" id="ARBA00008072"/>
    </source>
</evidence>
<protein>
    <submittedName>
        <fullName evidence="9">Diacetyl reductase [(R)-acetoin forming] 2</fullName>
    </submittedName>
</protein>
<dbReference type="GO" id="GO:0005737">
    <property type="term" value="C:cytoplasm"/>
    <property type="evidence" value="ECO:0007669"/>
    <property type="project" value="TreeGrafter"/>
</dbReference>
<keyword evidence="10" id="KW-1185">Reference proteome</keyword>
<evidence type="ECO:0000313" key="10">
    <source>
        <dbReference type="Proteomes" id="UP000014480"/>
    </source>
</evidence>
<dbReference type="InterPro" id="IPR020843">
    <property type="entry name" value="ER"/>
</dbReference>
<evidence type="ECO:0000256" key="6">
    <source>
        <dbReference type="RuleBase" id="RU361277"/>
    </source>
</evidence>
<dbReference type="Pfam" id="PF00107">
    <property type="entry name" value="ADH_zinc_N"/>
    <property type="match status" value="1"/>
</dbReference>
<name>A0A484FQL3_COLOR</name>
<reference evidence="10" key="1">
    <citation type="journal article" date="2013" name="New Phytol.">
        <title>Comparative genomic and transcriptomic analyses reveal the hemibiotrophic stage shift of Colletotrichum fungi.</title>
        <authorList>
            <person name="Gan P."/>
            <person name="Ikeda K."/>
            <person name="Irieda H."/>
            <person name="Narusaka M."/>
            <person name="O'Connell R.J."/>
            <person name="Narusaka Y."/>
            <person name="Takano Y."/>
            <person name="Kubo Y."/>
            <person name="Shirasu K."/>
        </authorList>
    </citation>
    <scope>NUCLEOTIDE SEQUENCE [LARGE SCALE GENOMIC DNA]</scope>
    <source>
        <strain evidence="10">104-T / ATCC 96160 / CBS 514.97 / LARS 414 / MAFF 240422</strain>
    </source>
</reference>
<organism evidence="9 10">
    <name type="scientific">Colletotrichum orbiculare (strain 104-T / ATCC 96160 / CBS 514.97 / LARS 414 / MAFF 240422)</name>
    <name type="common">Cucumber anthracnose fungus</name>
    <name type="synonym">Colletotrichum lagenarium</name>
    <dbReference type="NCBI Taxonomy" id="1213857"/>
    <lineage>
        <taxon>Eukaryota</taxon>
        <taxon>Fungi</taxon>
        <taxon>Dikarya</taxon>
        <taxon>Ascomycota</taxon>
        <taxon>Pezizomycotina</taxon>
        <taxon>Sordariomycetes</taxon>
        <taxon>Hypocreomycetidae</taxon>
        <taxon>Glomerellales</taxon>
        <taxon>Glomerellaceae</taxon>
        <taxon>Colletotrichum</taxon>
        <taxon>Colletotrichum orbiculare species complex</taxon>
    </lineage>
</organism>
<dbReference type="PANTHER" id="PTHR43161">
    <property type="entry name" value="SORBITOL DEHYDROGENASE"/>
    <property type="match status" value="1"/>
</dbReference>
<dbReference type="Gene3D" id="3.40.50.720">
    <property type="entry name" value="NAD(P)-binding Rossmann-like Domain"/>
    <property type="match status" value="1"/>
</dbReference>
<reference evidence="10" key="2">
    <citation type="journal article" date="2019" name="Mol. Plant Microbe Interact.">
        <title>Genome sequence resources for four phytopathogenic fungi from the Colletotrichum orbiculare species complex.</title>
        <authorList>
            <person name="Gan P."/>
            <person name="Tsushima A."/>
            <person name="Narusaka M."/>
            <person name="Narusaka Y."/>
            <person name="Takano Y."/>
            <person name="Kubo Y."/>
            <person name="Shirasu K."/>
        </authorList>
    </citation>
    <scope>GENOME REANNOTATION</scope>
    <source>
        <strain evidence="10">104-T / ATCC 96160 / CBS 514.97 / LARS 414 / MAFF 240422</strain>
    </source>
</reference>
<dbReference type="OrthoDB" id="3941538at2759"/>
<dbReference type="GO" id="GO:0008270">
    <property type="term" value="F:zinc ion binding"/>
    <property type="evidence" value="ECO:0007669"/>
    <property type="project" value="InterPro"/>
</dbReference>
<dbReference type="InterPro" id="IPR013154">
    <property type="entry name" value="ADH-like_N"/>
</dbReference>
<dbReference type="InterPro" id="IPR013149">
    <property type="entry name" value="ADH-like_C"/>
</dbReference>
<dbReference type="InterPro" id="IPR011032">
    <property type="entry name" value="GroES-like_sf"/>
</dbReference>
<evidence type="ECO:0000256" key="3">
    <source>
        <dbReference type="ARBA" id="ARBA00022723"/>
    </source>
</evidence>
<keyword evidence="4 6" id="KW-0862">Zinc</keyword>
<sequence length="414" mass="43731">MPPDSVPAPGKHWTTKVAPPEGGKHKDKFTLLPFDQEKSPSPTLEINNMKAVRYYGKEDIRIEQIPEPPCGPNQIKIAPAFVGICGTDLHEYLGGPNFCPASRHPVTNDILPVTLGHEFSGVIKEIGSDVRAEGNIKVGQPCAVQPTVYCGKCAACEAGAENACHTGGFIGLSGGGGGLSGAVSVPADQVFPLPEGVPLELGALVEPLSVSWHAVAAAGDVTPDMSVLVMGGGPIGLAAVLCLVAKGVKKIIVAEIATARQRFAEEFGATDIINPKEQDVVEEVFALTGGIGADVVFDCAGVPASVKAACLAVKTRGTVVNVAIWEKEIPFNPNWVTWRESSYKSVLGYQKADYQAVIENLRTGALRPASMITRKIQLDEVLEEGIKALITDKDNQVKILVDVSAPWEQKASSL</sequence>
<proteinExistence type="inferred from homology"/>
<dbReference type="EMBL" id="AMCV02000018">
    <property type="protein sequence ID" value="TDZ20146.1"/>
    <property type="molecule type" value="Genomic_DNA"/>
</dbReference>
<dbReference type="SUPFAM" id="SSF50129">
    <property type="entry name" value="GroES-like"/>
    <property type="match status" value="1"/>
</dbReference>
<comment type="similarity">
    <text evidence="2 6">Belongs to the zinc-containing alcohol dehydrogenase family.</text>
</comment>
<keyword evidence="5" id="KW-0560">Oxidoreductase</keyword>
<gene>
    <name evidence="9" type="primary">BDH2</name>
    <name evidence="9" type="ORF">Cob_v007049</name>
</gene>
<dbReference type="Pfam" id="PF08240">
    <property type="entry name" value="ADH_N"/>
    <property type="match status" value="1"/>
</dbReference>
<evidence type="ECO:0000256" key="1">
    <source>
        <dbReference type="ARBA" id="ARBA00001947"/>
    </source>
</evidence>
<dbReference type="CDD" id="cd08233">
    <property type="entry name" value="butanediol_DH_like"/>
    <property type="match status" value="1"/>
</dbReference>
<comment type="caution">
    <text evidence="9">The sequence shown here is derived from an EMBL/GenBank/DDBJ whole genome shotgun (WGS) entry which is preliminary data.</text>
</comment>
<evidence type="ECO:0000313" key="9">
    <source>
        <dbReference type="EMBL" id="TDZ20146.1"/>
    </source>
</evidence>
<feature type="region of interest" description="Disordered" evidence="7">
    <location>
        <begin position="1"/>
        <end position="26"/>
    </location>
</feature>
<dbReference type="GO" id="GO:0000721">
    <property type="term" value="F:(R,R)-butanediol dehydrogenase activity"/>
    <property type="evidence" value="ECO:0007669"/>
    <property type="project" value="TreeGrafter"/>
</dbReference>
<dbReference type="PROSITE" id="PS00059">
    <property type="entry name" value="ADH_ZINC"/>
    <property type="match status" value="1"/>
</dbReference>
<feature type="domain" description="Enoyl reductase (ER)" evidence="8">
    <location>
        <begin position="56"/>
        <end position="401"/>
    </location>
</feature>
<evidence type="ECO:0000256" key="5">
    <source>
        <dbReference type="ARBA" id="ARBA00023002"/>
    </source>
</evidence>
<dbReference type="SUPFAM" id="SSF51735">
    <property type="entry name" value="NAD(P)-binding Rossmann-fold domains"/>
    <property type="match status" value="1"/>
</dbReference>
<accession>A0A484FQL3</accession>
<dbReference type="Gene3D" id="3.90.180.10">
    <property type="entry name" value="Medium-chain alcohol dehydrogenases, catalytic domain"/>
    <property type="match status" value="1"/>
</dbReference>
<evidence type="ECO:0000259" key="8">
    <source>
        <dbReference type="SMART" id="SM00829"/>
    </source>
</evidence>